<evidence type="ECO:0000313" key="5">
    <source>
        <dbReference type="Proteomes" id="UP000266634"/>
    </source>
</evidence>
<proteinExistence type="predicted"/>
<dbReference type="RefSeq" id="WP_045528631.1">
    <property type="nucleotide sequence ID" value="NZ_CP011043.1"/>
</dbReference>
<dbReference type="AlphaFoldDB" id="A0A0D5CJB9"/>
<gene>
    <name evidence="3" type="ORF">DZF93_04590</name>
    <name evidence="2" type="ORF">VO01_09885</name>
</gene>
<evidence type="ECO:0000313" key="3">
    <source>
        <dbReference type="EMBL" id="RIJ43972.1"/>
    </source>
</evidence>
<evidence type="ECO:0000313" key="4">
    <source>
        <dbReference type="Proteomes" id="UP000032604"/>
    </source>
</evidence>
<protein>
    <submittedName>
        <fullName evidence="2">Uncharacterized protein</fullName>
    </submittedName>
</protein>
<keyword evidence="1" id="KW-1133">Transmembrane helix</keyword>
<reference evidence="2 4" key="1">
    <citation type="journal article" date="2015" name="Genome Announc.">
        <title>Complete Genome Sequence of Clavibacter michiganensis subsp. insidiosus R1-1 Using PacBio Single-Molecule Real-Time Technology.</title>
        <authorList>
            <person name="Lu Y."/>
            <person name="Samac D.A."/>
            <person name="Glazebrook J."/>
            <person name="Ishimaru C.A."/>
        </authorList>
    </citation>
    <scope>NUCLEOTIDE SEQUENCE [LARGE SCALE GENOMIC DNA]</scope>
    <source>
        <strain evidence="2 4">R1-1</strain>
    </source>
</reference>
<dbReference type="OrthoDB" id="5125562at2"/>
<accession>A0A0D5CJB9</accession>
<evidence type="ECO:0000256" key="1">
    <source>
        <dbReference type="SAM" id="Phobius"/>
    </source>
</evidence>
<dbReference type="PATRIC" id="fig|33014.5.peg.2046"/>
<name>A0A0D5CJB9_9MICO</name>
<dbReference type="EMBL" id="QWEA01000108">
    <property type="protein sequence ID" value="RIJ43972.1"/>
    <property type="molecule type" value="Genomic_DNA"/>
</dbReference>
<evidence type="ECO:0000313" key="2">
    <source>
        <dbReference type="EMBL" id="AJW79400.1"/>
    </source>
</evidence>
<feature type="transmembrane region" description="Helical" evidence="1">
    <location>
        <begin position="16"/>
        <end position="37"/>
    </location>
</feature>
<sequence length="117" mass="12260">MSDVVTEEPADTSQGLLPAPVLLLLGIVVIPLGLSWACNSWSSPGPADYIRMAFASVVGLTVSVATVLVLFLDRAIHGAPPRTVRRFALLASVVVLWSIQGIVTVAGNLTSPLERIG</sequence>
<dbReference type="HOGENOM" id="CLU_2080610_0_0_11"/>
<keyword evidence="1" id="KW-0812">Transmembrane</keyword>
<keyword evidence="1" id="KW-0472">Membrane</keyword>
<reference evidence="3 5" key="2">
    <citation type="submission" date="2018-08" db="EMBL/GenBank/DDBJ databases">
        <title>Genome Sequence of Clavibacter michiganensis Subspecies type strains, and the Atypical Peach-Colored Strains Isolated from Tomato.</title>
        <authorList>
            <person name="Osdaghi E."/>
            <person name="Portier P."/>
            <person name="Briand M."/>
            <person name="Jacques M.-A."/>
        </authorList>
    </citation>
    <scope>NUCLEOTIDE SEQUENCE [LARGE SCALE GENOMIC DNA]</scope>
    <source>
        <strain evidence="3 5">CFBP 6488</strain>
    </source>
</reference>
<dbReference type="Proteomes" id="UP000266634">
    <property type="component" value="Unassembled WGS sequence"/>
</dbReference>
<dbReference type="KEGG" id="cmh:VO01_09885"/>
<dbReference type="Proteomes" id="UP000032604">
    <property type="component" value="Chromosome"/>
</dbReference>
<organism evidence="2 4">
    <name type="scientific">Clavibacter michiganensis subsp. insidiosus</name>
    <dbReference type="NCBI Taxonomy" id="33014"/>
    <lineage>
        <taxon>Bacteria</taxon>
        <taxon>Bacillati</taxon>
        <taxon>Actinomycetota</taxon>
        <taxon>Actinomycetes</taxon>
        <taxon>Micrococcales</taxon>
        <taxon>Microbacteriaceae</taxon>
        <taxon>Clavibacter</taxon>
    </lineage>
</organism>
<feature type="transmembrane region" description="Helical" evidence="1">
    <location>
        <begin position="49"/>
        <end position="72"/>
    </location>
</feature>
<dbReference type="EMBL" id="CP011043">
    <property type="protein sequence ID" value="AJW79400.1"/>
    <property type="molecule type" value="Genomic_DNA"/>
</dbReference>
<feature type="transmembrane region" description="Helical" evidence="1">
    <location>
        <begin position="84"/>
        <end position="103"/>
    </location>
</feature>